<reference evidence="2" key="1">
    <citation type="submission" date="2021-08" db="EMBL/GenBank/DDBJ databases">
        <authorList>
            <person name="Papudeshi B."/>
            <person name="Bashey-Visser F."/>
        </authorList>
    </citation>
    <scope>NUCLEOTIDE SEQUENCE</scope>
    <source>
        <strain evidence="2">MC_266_E_2016</strain>
    </source>
</reference>
<evidence type="ECO:0000313" key="2">
    <source>
        <dbReference type="EMBL" id="MDE1478321.1"/>
    </source>
</evidence>
<dbReference type="AlphaFoldDB" id="A0AAJ1J8S9"/>
<accession>A0AAJ1J8S9</accession>
<proteinExistence type="predicted"/>
<keyword evidence="2" id="KW-0378">Hydrolase</keyword>
<dbReference type="InterPro" id="IPR028904">
    <property type="entry name" value="Tox-REase-5_dom"/>
</dbReference>
<evidence type="ECO:0000313" key="3">
    <source>
        <dbReference type="Proteomes" id="UP001222434"/>
    </source>
</evidence>
<organism evidence="2 3">
    <name type="scientific">Xenorhabdus bovienii</name>
    <name type="common">Xenorhabdus nematophila subsp. bovienii</name>
    <dbReference type="NCBI Taxonomy" id="40576"/>
    <lineage>
        <taxon>Bacteria</taxon>
        <taxon>Pseudomonadati</taxon>
        <taxon>Pseudomonadota</taxon>
        <taxon>Gammaproteobacteria</taxon>
        <taxon>Enterobacterales</taxon>
        <taxon>Morganellaceae</taxon>
        <taxon>Xenorhabdus</taxon>
    </lineage>
</organism>
<reference evidence="2" key="2">
    <citation type="journal article" date="2022" name="J. Evol. Biol.">
        <title>Pre- and post-association barriers to host switching in sympatric mutualists.</title>
        <authorList>
            <person name="Dinges Z.M."/>
            <person name="Phillips R.K."/>
            <person name="Lively C.M."/>
            <person name="Bashey F."/>
        </authorList>
    </citation>
    <scope>NUCLEOTIDE SEQUENCE</scope>
    <source>
        <strain evidence="2">MC_266_E_2016</strain>
    </source>
</reference>
<keyword evidence="2" id="KW-0255">Endonuclease</keyword>
<dbReference type="RefSeq" id="WP_274712331.1">
    <property type="nucleotide sequence ID" value="NZ_JAILSO010000024.1"/>
</dbReference>
<gene>
    <name evidence="2" type="ORF">KKJ01_08740</name>
</gene>
<keyword evidence="2" id="KW-0540">Nuclease</keyword>
<evidence type="ECO:0000259" key="1">
    <source>
        <dbReference type="Pfam" id="PF15648"/>
    </source>
</evidence>
<dbReference type="Pfam" id="PF15648">
    <property type="entry name" value="Tox-REase-5"/>
    <property type="match status" value="1"/>
</dbReference>
<comment type="caution">
    <text evidence="2">The sequence shown here is derived from an EMBL/GenBank/DDBJ whole genome shotgun (WGS) entry which is preliminary data.</text>
</comment>
<dbReference type="EMBL" id="JAILSO010000024">
    <property type="protein sequence ID" value="MDE1478321.1"/>
    <property type="molecule type" value="Genomic_DNA"/>
</dbReference>
<protein>
    <submittedName>
        <fullName evidence="2">Restriction endonuclease fold toxin 5 domain-containing protein</fullName>
    </submittedName>
</protein>
<feature type="domain" description="Tox-REase-5" evidence="1">
    <location>
        <begin position="86"/>
        <end position="187"/>
    </location>
</feature>
<dbReference type="Proteomes" id="UP001222434">
    <property type="component" value="Unassembled WGS sequence"/>
</dbReference>
<dbReference type="GO" id="GO:0004519">
    <property type="term" value="F:endonuclease activity"/>
    <property type="evidence" value="ECO:0007669"/>
    <property type="project" value="UniProtKB-KW"/>
</dbReference>
<sequence>MPFILAPAVPALVAAAEYTLTALAGIVIGVGVGVGIDEATKDKEEDKAKTETGTIASSRTKCEKCPAIDKVMMDWEKTNGRSDLATSYQAFIANTIFNPVTKMIEVWVCFNVSFDGWKPAQCLFLEAKAQYDNFFEDGEPKWFFKSFRKKPTDKTGLESMLSQATRQNTVCTTLNNIPKSHWHFLQPVSYGYFLTAFSIYPNIKVFHTLYP</sequence>
<name>A0AAJ1J8S9_XENBV</name>